<keyword evidence="2" id="KW-0548">Nucleotidyltransferase</keyword>
<dbReference type="SUPFAM" id="SSF53613">
    <property type="entry name" value="Ribokinase-like"/>
    <property type="match status" value="1"/>
</dbReference>
<dbReference type="EMBL" id="BKDJ01000007">
    <property type="protein sequence ID" value="GER23116.1"/>
    <property type="molecule type" value="Genomic_DNA"/>
</dbReference>
<evidence type="ECO:0000313" key="8">
    <source>
        <dbReference type="EMBL" id="GER23116.1"/>
    </source>
</evidence>
<evidence type="ECO:0000259" key="7">
    <source>
        <dbReference type="Pfam" id="PF01467"/>
    </source>
</evidence>
<dbReference type="Proteomes" id="UP000325307">
    <property type="component" value="Unassembled WGS sequence"/>
</dbReference>
<keyword evidence="9" id="KW-1185">Reference proteome</keyword>
<keyword evidence="4" id="KW-0119">Carbohydrate metabolism</keyword>
<dbReference type="PANTHER" id="PTHR43793">
    <property type="entry name" value="FAD SYNTHASE"/>
    <property type="match status" value="1"/>
</dbReference>
<evidence type="ECO:0000313" key="9">
    <source>
        <dbReference type="Proteomes" id="UP000325307"/>
    </source>
</evidence>
<dbReference type="Gene3D" id="3.40.1190.20">
    <property type="match status" value="1"/>
</dbReference>
<keyword evidence="1" id="KW-0808">Transferase</keyword>
<dbReference type="InterPro" id="IPR050385">
    <property type="entry name" value="Archaeal_FAD_synthase"/>
</dbReference>
<dbReference type="Pfam" id="PF00294">
    <property type="entry name" value="PfkB"/>
    <property type="match status" value="1"/>
</dbReference>
<protein>
    <submittedName>
        <fullName evidence="8">Bifunctional protein HldE</fullName>
    </submittedName>
</protein>
<evidence type="ECO:0000256" key="4">
    <source>
        <dbReference type="ARBA" id="ARBA00023277"/>
    </source>
</evidence>
<name>A0A5A7NRD3_9MICC</name>
<dbReference type="InterPro" id="IPR029056">
    <property type="entry name" value="Ribokinase-like"/>
</dbReference>
<evidence type="ECO:0000259" key="6">
    <source>
        <dbReference type="Pfam" id="PF00294"/>
    </source>
</evidence>
<dbReference type="InterPro" id="IPR011611">
    <property type="entry name" value="PfkB_dom"/>
</dbReference>
<reference evidence="8 9" key="1">
    <citation type="submission" date="2019-09" db="EMBL/GenBank/DDBJ databases">
        <title>Arthrobacter zafarii sp. nov., a moderately thermotolerant and halotolerant actinobacterium isolated from Cholistan desert soil of Pakistan.</title>
        <authorList>
            <person name="Amin A."/>
            <person name="Ahmed I."/>
            <person name="Khalid N."/>
            <person name="Schumann P."/>
            <person name="Busse H.J."/>
            <person name="Khan I.U."/>
            <person name="Li S."/>
            <person name="Li W.J."/>
        </authorList>
    </citation>
    <scope>NUCLEOTIDE SEQUENCE [LARGE SCALE GENOMIC DNA]</scope>
    <source>
        <strain evidence="8 9">NCCP-1664</strain>
    </source>
</reference>
<dbReference type="PANTHER" id="PTHR43793:SF2">
    <property type="entry name" value="BIFUNCTIONAL PROTEIN HLDE"/>
    <property type="match status" value="1"/>
</dbReference>
<dbReference type="InterPro" id="IPR004821">
    <property type="entry name" value="Cyt_trans-like"/>
</dbReference>
<organism evidence="8 9">
    <name type="scientific">Zafaria cholistanensis</name>
    <dbReference type="NCBI Taxonomy" id="1682741"/>
    <lineage>
        <taxon>Bacteria</taxon>
        <taxon>Bacillati</taxon>
        <taxon>Actinomycetota</taxon>
        <taxon>Actinomycetes</taxon>
        <taxon>Micrococcales</taxon>
        <taxon>Micrococcaceae</taxon>
        <taxon>Zafaria</taxon>
    </lineage>
</organism>
<evidence type="ECO:0000256" key="1">
    <source>
        <dbReference type="ARBA" id="ARBA00022679"/>
    </source>
</evidence>
<feature type="domain" description="Cytidyltransferase-like" evidence="7">
    <location>
        <begin position="354"/>
        <end position="444"/>
    </location>
</feature>
<sequence length="483" mass="49046">MRIAVVGDVLLDRDLEGISTRLSPDAPVPVVDVESSRLRAGGAGLVAAMLAADGHRTVLVTVLSPDVGGGLLRGQLAGVDVVAGPSLAPTPVKTRVRASGQPLLRFDEGCAPPPVPAVDDRMLAALDEADAIVAADYGRGLLRNPRLRTALERAARRVPVVWDPHPRGPAPVPGVAAATPNLAEAIAAVGSHRNRAGKSDPSRVAAALREQWRPAAVVVTLGAEGAWVDDGGIARPVPAPAITCSDPCGAGDRFAAALAVELATRPPGRASAGRLDAAVRSAVQAAAAYLSDGGVRSLPSAASGTARPATAVSPAATDSPLKAPAPLEAGSPAAAGAAEVARRVRAAGGTLVATGGCFDLLHAGHVRTLRAAREQGDALVVCLNSDASVRRLKGPGRPIMGQEDRVEMLLALECVDAVVVFDEDTPAEALTALRPEVWVKGGDYSIEQLPEAALLAAWGGRCVIVPHLRGRSTTALAAALASG</sequence>
<comment type="caution">
    <text evidence="8">The sequence shown here is derived from an EMBL/GenBank/DDBJ whole genome shotgun (WGS) entry which is preliminary data.</text>
</comment>
<keyword evidence="3" id="KW-0511">Multifunctional enzyme</keyword>
<dbReference type="AlphaFoldDB" id="A0A5A7NRD3"/>
<evidence type="ECO:0000256" key="3">
    <source>
        <dbReference type="ARBA" id="ARBA00023268"/>
    </source>
</evidence>
<evidence type="ECO:0000256" key="5">
    <source>
        <dbReference type="SAM" id="MobiDB-lite"/>
    </source>
</evidence>
<accession>A0A5A7NRD3</accession>
<feature type="region of interest" description="Disordered" evidence="5">
    <location>
        <begin position="300"/>
        <end position="328"/>
    </location>
</feature>
<dbReference type="InterPro" id="IPR014729">
    <property type="entry name" value="Rossmann-like_a/b/a_fold"/>
</dbReference>
<dbReference type="NCBIfam" id="TIGR00125">
    <property type="entry name" value="cyt_tran_rel"/>
    <property type="match status" value="1"/>
</dbReference>
<dbReference type="OrthoDB" id="9802794at2"/>
<dbReference type="Gene3D" id="3.40.50.620">
    <property type="entry name" value="HUPs"/>
    <property type="match status" value="1"/>
</dbReference>
<proteinExistence type="predicted"/>
<gene>
    <name evidence="8" type="ORF">NCCP1664_16120</name>
</gene>
<dbReference type="Pfam" id="PF01467">
    <property type="entry name" value="CTP_transf_like"/>
    <property type="match status" value="1"/>
</dbReference>
<feature type="domain" description="Carbohydrate kinase PfkB" evidence="6">
    <location>
        <begin position="3"/>
        <end position="297"/>
    </location>
</feature>
<evidence type="ECO:0000256" key="2">
    <source>
        <dbReference type="ARBA" id="ARBA00022695"/>
    </source>
</evidence>
<dbReference type="RefSeq" id="WP_149956728.1">
    <property type="nucleotide sequence ID" value="NZ_BKDJ01000007.1"/>
</dbReference>
<dbReference type="GO" id="GO:0016779">
    <property type="term" value="F:nucleotidyltransferase activity"/>
    <property type="evidence" value="ECO:0007669"/>
    <property type="project" value="UniProtKB-KW"/>
</dbReference>
<dbReference type="SUPFAM" id="SSF52374">
    <property type="entry name" value="Nucleotidylyl transferase"/>
    <property type="match status" value="1"/>
</dbReference>